<dbReference type="AlphaFoldDB" id="A0A2P6SEM8"/>
<name>A0A2P6SEM8_ROSCH</name>
<sequence>MLKLEGRIFLAWISSGMSFLERIEIGYLHLRNLGNIGMVSRD</sequence>
<organism evidence="1 2">
    <name type="scientific">Rosa chinensis</name>
    <name type="common">China rose</name>
    <dbReference type="NCBI Taxonomy" id="74649"/>
    <lineage>
        <taxon>Eukaryota</taxon>
        <taxon>Viridiplantae</taxon>
        <taxon>Streptophyta</taxon>
        <taxon>Embryophyta</taxon>
        <taxon>Tracheophyta</taxon>
        <taxon>Spermatophyta</taxon>
        <taxon>Magnoliopsida</taxon>
        <taxon>eudicotyledons</taxon>
        <taxon>Gunneridae</taxon>
        <taxon>Pentapetalae</taxon>
        <taxon>rosids</taxon>
        <taxon>fabids</taxon>
        <taxon>Rosales</taxon>
        <taxon>Rosaceae</taxon>
        <taxon>Rosoideae</taxon>
        <taxon>Rosoideae incertae sedis</taxon>
        <taxon>Rosa</taxon>
    </lineage>
</organism>
<proteinExistence type="predicted"/>
<evidence type="ECO:0000313" key="2">
    <source>
        <dbReference type="Proteomes" id="UP000238479"/>
    </source>
</evidence>
<protein>
    <submittedName>
        <fullName evidence="1">Uncharacterized protein</fullName>
    </submittedName>
</protein>
<reference evidence="1 2" key="1">
    <citation type="journal article" date="2018" name="Nat. Genet.">
        <title>The Rosa genome provides new insights in the design of modern roses.</title>
        <authorList>
            <person name="Bendahmane M."/>
        </authorList>
    </citation>
    <scope>NUCLEOTIDE SEQUENCE [LARGE SCALE GENOMIC DNA]</scope>
    <source>
        <strain evidence="2">cv. Old Blush</strain>
    </source>
</reference>
<comment type="caution">
    <text evidence="1">The sequence shown here is derived from an EMBL/GenBank/DDBJ whole genome shotgun (WGS) entry which is preliminary data.</text>
</comment>
<gene>
    <name evidence="1" type="ORF">RchiOBHm_Chr1g0344851</name>
</gene>
<dbReference type="Proteomes" id="UP000238479">
    <property type="component" value="Chromosome 1"/>
</dbReference>
<dbReference type="EMBL" id="PDCK01000039">
    <property type="protein sequence ID" value="PRQ57125.1"/>
    <property type="molecule type" value="Genomic_DNA"/>
</dbReference>
<evidence type="ECO:0000313" key="1">
    <source>
        <dbReference type="EMBL" id="PRQ57125.1"/>
    </source>
</evidence>
<accession>A0A2P6SEM8</accession>
<keyword evidence="2" id="KW-1185">Reference proteome</keyword>
<dbReference type="Gramene" id="PRQ57125">
    <property type="protein sequence ID" value="PRQ57125"/>
    <property type="gene ID" value="RchiOBHm_Chr1g0344851"/>
</dbReference>